<keyword evidence="4" id="KW-0326">Glycosidase</keyword>
<evidence type="ECO:0000256" key="1">
    <source>
        <dbReference type="SAM" id="MobiDB-lite"/>
    </source>
</evidence>
<dbReference type="Pfam" id="PF05036">
    <property type="entry name" value="SPOR"/>
    <property type="match status" value="1"/>
</dbReference>
<dbReference type="RefSeq" id="WP_381349628.1">
    <property type="nucleotide sequence ID" value="NZ_JBHMCY010000074.1"/>
</dbReference>
<dbReference type="InterPro" id="IPR007730">
    <property type="entry name" value="SPOR-like_dom"/>
</dbReference>
<dbReference type="PROSITE" id="PS51724">
    <property type="entry name" value="SPOR"/>
    <property type="match status" value="1"/>
</dbReference>
<dbReference type="SUPFAM" id="SSF110997">
    <property type="entry name" value="Sporulation related repeat"/>
    <property type="match status" value="1"/>
</dbReference>
<feature type="signal peptide" evidence="2">
    <location>
        <begin position="1"/>
        <end position="21"/>
    </location>
</feature>
<dbReference type="PANTHER" id="PTHR40446">
    <property type="entry name" value="N-ACETYLGLUCOSAMINE-1-PHOSPHODIESTER ALPHA-N-ACETYLGLUCOSAMINIDASE"/>
    <property type="match status" value="1"/>
</dbReference>
<dbReference type="InterPro" id="IPR018711">
    <property type="entry name" value="NAGPA"/>
</dbReference>
<dbReference type="InterPro" id="IPR036680">
    <property type="entry name" value="SPOR-like_sf"/>
</dbReference>
<dbReference type="Proteomes" id="UP001589709">
    <property type="component" value="Unassembled WGS sequence"/>
</dbReference>
<keyword evidence="4" id="KW-0378">Hydrolase</keyword>
<feature type="region of interest" description="Disordered" evidence="1">
    <location>
        <begin position="154"/>
        <end position="173"/>
    </location>
</feature>
<keyword evidence="2" id="KW-0732">Signal</keyword>
<reference evidence="4 5" key="1">
    <citation type="submission" date="2024-09" db="EMBL/GenBank/DDBJ databases">
        <authorList>
            <person name="Sun Q."/>
            <person name="Mori K."/>
        </authorList>
    </citation>
    <scope>NUCLEOTIDE SEQUENCE [LARGE SCALE GENOMIC DNA]</scope>
    <source>
        <strain evidence="4 5">JCM 6917</strain>
    </source>
</reference>
<dbReference type="EMBL" id="JBHMCY010000074">
    <property type="protein sequence ID" value="MFB9466636.1"/>
    <property type="molecule type" value="Genomic_DNA"/>
</dbReference>
<sequence length="550" mass="56350">MQFRTARRWLFGGATAACVVAATVVGSAESRPAAQRTGVVTAGELPLGPAALAETRTSREIAPGLTHIAIERGEASPDDFWTVTVGLATNEAEAAGLESRVRAAGYEPRRDRTAGPDPRGPLDRPLGWMVRVGRYAGEAAAEQAAKELAARGLPGGTVQHTGEDGHPTTGPWSLDVLVLDPARFRGRLRSELADGIVPGRETTSAMARRTGALAAVNGGYFVIGGPHTAPGNWVAGTDGDPAGISVVDGVLVSEAVNGRPALVVRGEGGRGTSVRRLGTRITVRAADGATREVTGLNRQPGLITNCGGVGDATPFSRPAHDYTCGNADELVALTARFGTAAPRGPGYQATLDADGRVTAVRGSRGGTVPARGTLLQGTGTGAQWLRAHARTGARLTVRSTVVDADRRTALPVTAETSVVNGGPLLLRDGATVLDPVRDGWSPEDIEGADRAALYNGWYLRRNPRTAAGVTQDGRVVLLTVDGRAPGRSAGLSITETAAVMRGLGAVDALNLDGGGSTAMVVRGALQGVPSDAAGERPAGDALVVLPAPAP</sequence>
<keyword evidence="5" id="KW-1185">Reference proteome</keyword>
<comment type="caution">
    <text evidence="4">The sequence shown here is derived from an EMBL/GenBank/DDBJ whole genome shotgun (WGS) entry which is preliminary data.</text>
</comment>
<feature type="region of interest" description="Disordered" evidence="1">
    <location>
        <begin position="99"/>
        <end position="125"/>
    </location>
</feature>
<gene>
    <name evidence="4" type="ORF">ACFF45_29050</name>
</gene>
<organism evidence="4 5">
    <name type="scientific">Streptomyces cinereospinus</name>
    <dbReference type="NCBI Taxonomy" id="285561"/>
    <lineage>
        <taxon>Bacteria</taxon>
        <taxon>Bacillati</taxon>
        <taxon>Actinomycetota</taxon>
        <taxon>Actinomycetes</taxon>
        <taxon>Kitasatosporales</taxon>
        <taxon>Streptomycetaceae</taxon>
        <taxon>Streptomyces</taxon>
    </lineage>
</organism>
<protein>
    <submittedName>
        <fullName evidence="4">Phosphodiester glycosidase family protein</fullName>
    </submittedName>
</protein>
<dbReference type="PANTHER" id="PTHR40446:SF2">
    <property type="entry name" value="N-ACETYLGLUCOSAMINE-1-PHOSPHODIESTER ALPHA-N-ACETYLGLUCOSAMINIDASE"/>
    <property type="match status" value="1"/>
</dbReference>
<evidence type="ECO:0000313" key="5">
    <source>
        <dbReference type="Proteomes" id="UP001589709"/>
    </source>
</evidence>
<dbReference type="Pfam" id="PF09992">
    <property type="entry name" value="NAGPA"/>
    <property type="match status" value="1"/>
</dbReference>
<feature type="chain" id="PRO_5045494445" evidence="2">
    <location>
        <begin position="22"/>
        <end position="550"/>
    </location>
</feature>
<feature type="domain" description="SPOR" evidence="3">
    <location>
        <begin position="75"/>
        <end position="161"/>
    </location>
</feature>
<proteinExistence type="predicted"/>
<evidence type="ECO:0000259" key="3">
    <source>
        <dbReference type="PROSITE" id="PS51724"/>
    </source>
</evidence>
<dbReference type="Gene3D" id="3.30.70.1070">
    <property type="entry name" value="Sporulation related repeat"/>
    <property type="match status" value="1"/>
</dbReference>
<accession>A0ABV5N9D2</accession>
<evidence type="ECO:0000313" key="4">
    <source>
        <dbReference type="EMBL" id="MFB9466636.1"/>
    </source>
</evidence>
<dbReference type="GO" id="GO:0016798">
    <property type="term" value="F:hydrolase activity, acting on glycosyl bonds"/>
    <property type="evidence" value="ECO:0007669"/>
    <property type="project" value="UniProtKB-KW"/>
</dbReference>
<name>A0ABV5N9D2_9ACTN</name>
<evidence type="ECO:0000256" key="2">
    <source>
        <dbReference type="SAM" id="SignalP"/>
    </source>
</evidence>